<comment type="caution">
    <text evidence="1">The sequence shown here is derived from an EMBL/GenBank/DDBJ whole genome shotgun (WGS) entry which is preliminary data.</text>
</comment>
<accession>A0A9W9I365</accession>
<sequence>MKGLKRHWRKEYDYRVQPSTGRPTLSKQQAMQGVIADNSRGVHCQRLFTQGPGSHYICVGPLAEAAPEPVADIDSVDRLM</sequence>
<proteinExistence type="predicted"/>
<evidence type="ECO:0000313" key="2">
    <source>
        <dbReference type="Proteomes" id="UP001146351"/>
    </source>
</evidence>
<dbReference type="AlphaFoldDB" id="A0A9W9I365"/>
<name>A0A9W9I365_9EURO</name>
<dbReference type="EMBL" id="JAPQKO010000005">
    <property type="protein sequence ID" value="KAJ5162546.1"/>
    <property type="molecule type" value="Genomic_DNA"/>
</dbReference>
<keyword evidence="2" id="KW-1185">Reference proteome</keyword>
<protein>
    <submittedName>
        <fullName evidence="1">Uncharacterized protein</fullName>
    </submittedName>
</protein>
<evidence type="ECO:0000313" key="1">
    <source>
        <dbReference type="EMBL" id="KAJ5162546.1"/>
    </source>
</evidence>
<organism evidence="1 2">
    <name type="scientific">Penicillium capsulatum</name>
    <dbReference type="NCBI Taxonomy" id="69766"/>
    <lineage>
        <taxon>Eukaryota</taxon>
        <taxon>Fungi</taxon>
        <taxon>Dikarya</taxon>
        <taxon>Ascomycota</taxon>
        <taxon>Pezizomycotina</taxon>
        <taxon>Eurotiomycetes</taxon>
        <taxon>Eurotiomycetidae</taxon>
        <taxon>Eurotiales</taxon>
        <taxon>Aspergillaceae</taxon>
        <taxon>Penicillium</taxon>
    </lineage>
</organism>
<dbReference type="Proteomes" id="UP001146351">
    <property type="component" value="Unassembled WGS sequence"/>
</dbReference>
<reference evidence="1" key="1">
    <citation type="submission" date="2022-11" db="EMBL/GenBank/DDBJ databases">
        <authorList>
            <person name="Petersen C."/>
        </authorList>
    </citation>
    <scope>NUCLEOTIDE SEQUENCE</scope>
    <source>
        <strain evidence="1">IBT 21917</strain>
    </source>
</reference>
<gene>
    <name evidence="1" type="ORF">N7492_007938</name>
</gene>
<reference evidence="1" key="2">
    <citation type="journal article" date="2023" name="IMA Fungus">
        <title>Comparative genomic study of the Penicillium genus elucidates a diverse pangenome and 15 lateral gene transfer events.</title>
        <authorList>
            <person name="Petersen C."/>
            <person name="Sorensen T."/>
            <person name="Nielsen M.R."/>
            <person name="Sondergaard T.E."/>
            <person name="Sorensen J.L."/>
            <person name="Fitzpatrick D.A."/>
            <person name="Frisvad J.C."/>
            <person name="Nielsen K.L."/>
        </authorList>
    </citation>
    <scope>NUCLEOTIDE SEQUENCE</scope>
    <source>
        <strain evidence="1">IBT 21917</strain>
    </source>
</reference>